<accession>B8MS86</accession>
<dbReference type="RefSeq" id="XP_002487873.1">
    <property type="nucleotide sequence ID" value="XM_002487828.1"/>
</dbReference>
<dbReference type="InParanoid" id="B8MS86"/>
<name>B8MS86_TALSN</name>
<organism evidence="2 3">
    <name type="scientific">Talaromyces stipitatus (strain ATCC 10500 / CBS 375.48 / QM 6759 / NRRL 1006)</name>
    <name type="common">Penicillium stipitatum</name>
    <dbReference type="NCBI Taxonomy" id="441959"/>
    <lineage>
        <taxon>Eukaryota</taxon>
        <taxon>Fungi</taxon>
        <taxon>Dikarya</taxon>
        <taxon>Ascomycota</taxon>
        <taxon>Pezizomycotina</taxon>
        <taxon>Eurotiomycetes</taxon>
        <taxon>Eurotiomycetidae</taxon>
        <taxon>Eurotiales</taxon>
        <taxon>Trichocomaceae</taxon>
        <taxon>Talaromyces</taxon>
        <taxon>Talaromyces sect. Talaromyces</taxon>
    </lineage>
</organism>
<protein>
    <recommendedName>
        <fullName evidence="4">Ankyrin repeat protein</fullName>
    </recommendedName>
</protein>
<dbReference type="AlphaFoldDB" id="B8MS86"/>
<dbReference type="EMBL" id="EQ962660">
    <property type="protein sequence ID" value="EED12219.1"/>
    <property type="molecule type" value="Genomic_DNA"/>
</dbReference>
<dbReference type="SMART" id="SM00248">
    <property type="entry name" value="ANK"/>
    <property type="match status" value="2"/>
</dbReference>
<keyword evidence="3" id="KW-1185">Reference proteome</keyword>
<dbReference type="STRING" id="441959.B8MS86"/>
<reference evidence="3" key="1">
    <citation type="journal article" date="2015" name="Genome Announc.">
        <title>Genome sequence of the AIDS-associated pathogen Penicillium marneffei (ATCC18224) and its near taxonomic relative Talaromyces stipitatus (ATCC10500).</title>
        <authorList>
            <person name="Nierman W.C."/>
            <person name="Fedorova-Abrams N.D."/>
            <person name="Andrianopoulos A."/>
        </authorList>
    </citation>
    <scope>NUCLEOTIDE SEQUENCE [LARGE SCALE GENOMIC DNA]</scope>
    <source>
        <strain evidence="3">ATCC 10500 / CBS 375.48 / QM 6759 / NRRL 1006</strain>
    </source>
</reference>
<dbReference type="Proteomes" id="UP000001745">
    <property type="component" value="Unassembled WGS sequence"/>
</dbReference>
<evidence type="ECO:0000256" key="1">
    <source>
        <dbReference type="SAM" id="MobiDB-lite"/>
    </source>
</evidence>
<proteinExistence type="predicted"/>
<dbReference type="GeneID" id="8102894"/>
<dbReference type="OrthoDB" id="341259at2759"/>
<dbReference type="InterPro" id="IPR002110">
    <property type="entry name" value="Ankyrin_rpt"/>
</dbReference>
<feature type="region of interest" description="Disordered" evidence="1">
    <location>
        <begin position="298"/>
        <end position="345"/>
    </location>
</feature>
<dbReference type="PhylomeDB" id="B8MS86"/>
<evidence type="ECO:0000313" key="3">
    <source>
        <dbReference type="Proteomes" id="UP000001745"/>
    </source>
</evidence>
<dbReference type="SUPFAM" id="SSF48403">
    <property type="entry name" value="Ankyrin repeat"/>
    <property type="match status" value="1"/>
</dbReference>
<dbReference type="Pfam" id="PF00023">
    <property type="entry name" value="Ank"/>
    <property type="match status" value="1"/>
</dbReference>
<evidence type="ECO:0000313" key="2">
    <source>
        <dbReference type="EMBL" id="EED12219.1"/>
    </source>
</evidence>
<dbReference type="VEuPathDB" id="FungiDB:TSTA_002830"/>
<evidence type="ECO:0008006" key="4">
    <source>
        <dbReference type="Google" id="ProtNLM"/>
    </source>
</evidence>
<gene>
    <name evidence="2" type="ORF">TSTA_002830</name>
</gene>
<dbReference type="HOGENOM" id="CLU_804546_0_0_1"/>
<dbReference type="InterPro" id="IPR036770">
    <property type="entry name" value="Ankyrin_rpt-contain_sf"/>
</dbReference>
<dbReference type="Gene3D" id="1.25.40.20">
    <property type="entry name" value="Ankyrin repeat-containing domain"/>
    <property type="match status" value="1"/>
</dbReference>
<sequence length="345" mass="39612">MEYLCNQQKGTLVPAHEDITPLHLAAKHEYLELVEKILDLLDTPYDDQGALNVLSAIVSMTQHGEMPLSQAASGSTKRLRDIENVLRNRVSTNIERFPTFFCPQPTTNHKPLSDLAEVVLELAAHFLRKIPDRTLSLNMDALSSKDEWYSLHLAVYHQCAIVVWWLLSYGGYLNKEDINNAIDIVKQQRREDSENKPIEMIGDLLSSPPPILTRREGRDDHLLPDFQFEPQDYKSLEEIIFDFHLDEDSYIGFQMKRRPVNDIIHNEGPRKIMRVNKYRNLNVLKDTLGTAQLVPRVRTGKKGIGRPGEKREPQSQSVQREVLETPDPGMMKKPELSLLTMRAQK</sequence>